<dbReference type="InterPro" id="IPR009091">
    <property type="entry name" value="RCC1/BLIP-II"/>
</dbReference>
<dbReference type="Pfam" id="PF06701">
    <property type="entry name" value="MIB_HERC2"/>
    <property type="match status" value="1"/>
</dbReference>
<feature type="region of interest" description="Disordered" evidence="13">
    <location>
        <begin position="1389"/>
        <end position="1422"/>
    </location>
</feature>
<feature type="region of interest" description="Disordered" evidence="13">
    <location>
        <begin position="1458"/>
        <end position="1492"/>
    </location>
</feature>
<feature type="region of interest" description="Disordered" evidence="13">
    <location>
        <begin position="1737"/>
        <end position="1766"/>
    </location>
</feature>
<feature type="region of interest" description="Disordered" evidence="13">
    <location>
        <begin position="2178"/>
        <end position="2212"/>
    </location>
</feature>
<dbReference type="PANTHER" id="PTHR22872:SF2">
    <property type="entry name" value="INHIBITOR OF BRUTON TYROSINE KINASE"/>
    <property type="match status" value="1"/>
</dbReference>
<gene>
    <name evidence="14" type="ORF">LSAA_10565</name>
</gene>
<dbReference type="InterPro" id="IPR043145">
    <property type="entry name" value="Znf_ZZ_sf"/>
</dbReference>
<dbReference type="EMBL" id="HG994584">
    <property type="protein sequence ID" value="CAF2961333.1"/>
    <property type="molecule type" value="Genomic_DNA"/>
</dbReference>
<keyword evidence="11" id="KW-0833">Ubl conjugation pathway</keyword>
<evidence type="ECO:0000256" key="5">
    <source>
        <dbReference type="ARBA" id="ARBA00022490"/>
    </source>
</evidence>
<dbReference type="InterPro" id="IPR036400">
    <property type="entry name" value="Cyt_B5-like_heme/steroid_sf"/>
</dbReference>
<keyword evidence="8" id="KW-0479">Metal-binding</keyword>
<name>A0A7R8D0Q6_LEPSM</name>
<keyword evidence="12" id="KW-0862">Zinc</keyword>
<dbReference type="Pfam" id="PF11515">
    <property type="entry name" value="Cul7"/>
    <property type="match status" value="1"/>
</dbReference>
<dbReference type="Gene3D" id="2.60.120.260">
    <property type="entry name" value="Galactose-binding domain-like"/>
    <property type="match status" value="1"/>
</dbReference>
<evidence type="ECO:0000256" key="13">
    <source>
        <dbReference type="SAM" id="MobiDB-lite"/>
    </source>
</evidence>
<dbReference type="GO" id="GO:0005737">
    <property type="term" value="C:cytoplasm"/>
    <property type="evidence" value="ECO:0007669"/>
    <property type="project" value="UniProtKB-SubCell"/>
</dbReference>
<dbReference type="Pfam" id="PF00173">
    <property type="entry name" value="Cyt-b5"/>
    <property type="match status" value="1"/>
</dbReference>
<feature type="compositionally biased region" description="Acidic residues" evidence="13">
    <location>
        <begin position="1747"/>
        <end position="1759"/>
    </location>
</feature>
<organism evidence="14 15">
    <name type="scientific">Lepeophtheirus salmonis</name>
    <name type="common">Salmon louse</name>
    <name type="synonym">Caligus salmonis</name>
    <dbReference type="NCBI Taxonomy" id="72036"/>
    <lineage>
        <taxon>Eukaryota</taxon>
        <taxon>Metazoa</taxon>
        <taxon>Ecdysozoa</taxon>
        <taxon>Arthropoda</taxon>
        <taxon>Crustacea</taxon>
        <taxon>Multicrustacea</taxon>
        <taxon>Hexanauplia</taxon>
        <taxon>Copepoda</taxon>
        <taxon>Siphonostomatoida</taxon>
        <taxon>Caligidae</taxon>
        <taxon>Lepeophtheirus</taxon>
    </lineage>
</organism>
<keyword evidence="9" id="KW-0677">Repeat</keyword>
<dbReference type="SUPFAM" id="SSF57850">
    <property type="entry name" value="RING/U-box"/>
    <property type="match status" value="1"/>
</dbReference>
<evidence type="ECO:0000256" key="4">
    <source>
        <dbReference type="ARBA" id="ARBA00012485"/>
    </source>
</evidence>
<keyword evidence="14" id="KW-0012">Acyltransferase</keyword>
<keyword evidence="10" id="KW-0863">Zinc-finger</keyword>
<dbReference type="InterPro" id="IPR000408">
    <property type="entry name" value="Reg_chr_condens"/>
</dbReference>
<dbReference type="InterPro" id="IPR004939">
    <property type="entry name" value="APC_su10/DOC_dom"/>
</dbReference>
<dbReference type="SUPFAM" id="SSF55856">
    <property type="entry name" value="Cytochrome b5-like heme/steroid binding domain"/>
    <property type="match status" value="1"/>
</dbReference>
<dbReference type="Gene3D" id="3.30.60.90">
    <property type="match status" value="1"/>
</dbReference>
<accession>A0A7R8D0Q6</accession>
<dbReference type="Proteomes" id="UP000675881">
    <property type="component" value="Chromosome 5"/>
</dbReference>
<evidence type="ECO:0000313" key="14">
    <source>
        <dbReference type="EMBL" id="CAF2961333.1"/>
    </source>
</evidence>
<feature type="compositionally biased region" description="Basic and acidic residues" evidence="13">
    <location>
        <begin position="1475"/>
        <end position="1492"/>
    </location>
</feature>
<dbReference type="OrthoDB" id="6342659at2759"/>
<feature type="region of interest" description="Disordered" evidence="13">
    <location>
        <begin position="2644"/>
        <end position="2663"/>
    </location>
</feature>
<dbReference type="Gene3D" id="2.30.30.30">
    <property type="match status" value="1"/>
</dbReference>
<dbReference type="GO" id="GO:0008270">
    <property type="term" value="F:zinc ion binding"/>
    <property type="evidence" value="ECO:0007669"/>
    <property type="project" value="UniProtKB-KW"/>
</dbReference>
<dbReference type="SUPFAM" id="SSF63748">
    <property type="entry name" value="Tudor/PWWP/MBT"/>
    <property type="match status" value="1"/>
</dbReference>
<comment type="subcellular location">
    <subcellularLocation>
        <location evidence="2">Cytoplasm</location>
    </subcellularLocation>
</comment>
<reference evidence="14" key="1">
    <citation type="submission" date="2021-02" db="EMBL/GenBank/DDBJ databases">
        <authorList>
            <person name="Bekaert M."/>
        </authorList>
    </citation>
    <scope>NUCLEOTIDE SEQUENCE</scope>
    <source>
        <strain evidence="14">IoA-00</strain>
    </source>
</reference>
<dbReference type="InterPro" id="IPR001199">
    <property type="entry name" value="Cyt_B5-like_heme/steroid-bd"/>
</dbReference>
<evidence type="ECO:0000256" key="6">
    <source>
        <dbReference type="ARBA" id="ARBA00022553"/>
    </source>
</evidence>
<dbReference type="UniPathway" id="UPA00143"/>
<feature type="compositionally biased region" description="Low complexity" evidence="13">
    <location>
        <begin position="2180"/>
        <end position="2193"/>
    </location>
</feature>
<feature type="compositionally biased region" description="Acidic residues" evidence="13">
    <location>
        <begin position="1406"/>
        <end position="1416"/>
    </location>
</feature>
<sequence>MEVVARRWRDPGWTELDIGTLFKREGLCKAWNLLVEQDEVKLVKCKEEPKLRSLSGEDAWNWREEPNIEELEHSFHKLLEEGTLIANEASSSTLFALRLQRRLVVLKRNWLCSEEKNLNNVIVPHKTKPGFVDATDGLARLGSRAALSFAFAFLKRAWRSGDDTDLCTELLSEALEVLRTLPPASLFHTNSISPVWWEVVDRTTKFLHSVIHSPLEQAIPPKDKQAALSLLFEFAVQRGTLHHLLSLILLLLQLWECGQTIHDNRAANDFWNENGIPFIPFLRRFESIARNDPSNVEGDDENDDDEVVNATSCFLRYLEYPEDENSQIDLYQTYYLTVSVSNLFCQYGNTFYFLSDCGKVFSKSYDSSVFEFASKMGEDCLEHDISQFWCSPDGKDIVFLSTSGVVLSWSPFDDEDACLLLADAPIIISTLNDKDIVEARVVNNNYFALTSSGEIYTWSLVKTTKIYLAPFVIECFKGKNIIDFAVSDKEYGRYIHIIALSNTGTVYTWSVDNISKQLRDVNCSKLPLAIEKFQKDVVVNVYCSRQHFMALSSDGTLQFWDTDTPRLEDMEINEAFSKCIINVSVSASFTAFLTQDNELYKWTVSEFNQCIGLSNLGKSKLGKIFISSSSFSELEIMSSGQSICVCCKGPVFEESDIQQKIPFVLDLKEETFIYLDQLLSRVWKQSMEGKHHDKYVKQEEECITVSCLNLLKLQLHFILTQGLDSKKFISESVLLSLKHKVVELASSTGILETIQRGAQNLLQVGWSILLPTANERAKALSSLLPVANDSSFSSPSSTNNVGGRRFMTDLLVSSLMADGGLENALSAAIKVEMNEWDEDCLEKRDSSLLMSEQALFETESKKTRQINSDGNCSKNDATIPLLHLLKQLIRNVGSQTLSLLFSDIHSLIQVCQSELKSLAPNLNLLLKFQRMLFRQFFKHIAHISDIFPKAFVLASDNARSYIVCATILESDAIGVLFPEFILSLTLVHLESPDALTQLHAESLISWLRLLDQFNKMAPGTEKEDVDDMLWPGSTRYPSSSGSRLTPDDNLLPNIRKADLENHNADGGLWVIIHGRVYDIKDYSFAGKEEFSNMVQFGCIDVTTTLKELSSSESIMEQLQPCLIGHFRDHDMEIWKGIYHFFWVLFNRKLFKSMEITSTEISCSKWTNSLFMKGGLKIISPINPFDEEKGEVKSTVRSSSVTPISTTPDADIGNPCFEKKQGRAILAVLIKYQGLETDVTSLVERKTLSKALIETLKVAHTAKWKLIRTRQESGKSYKEVCSSVIEKCRFLFHEIRPFYTRVMAKRKQFKGHSSEIQPLRTEDILNASIQSSEALGIYKSNKAPQGSVTSGSNTYSNVLLTPSTVENELQQLQKQQILLATKQVKNRLRQEEKDATVSTHSSIHADENEDVDDEAKDEDSKKQDIVDYLSNNSSEVDMNSSSLSDSICDAKNYNRIQEFNNETSNEDENDNEENKDESLKELEIGDDHDDKGDYTKSFVGIADTNEEKKKAFDANFSTSLMQGIVEFVTAEEENSSNNVNELRMTFTSSSKAVADSTPAQIILEYSNTLEWIAKELNRLVAEATVKIGSRIPKGARMKESINHRDQHGIGTLSSSRFLLSLIGMLYCEIEGQELGLLLNMKVLSSVQSLFQLIGPDLNPQKVNDNLDATQTIFEDMLERSKNSPTPLSGMGTGKTHEKWYQGRRVIGELGEDGWIRVQWDNGTTNSYRMGKEGRYDLKLAEPPSISESETESEKEDEDLGDSTSDHSMFKTPSKLIKTSCVRLLKIFTITFGLYAKCIPKVAALNFASFLRNLVKKKQLCESFFEGQTHFLRNQDGEWANLGFLRAISSTPSMCQLLCSSSWIELLFTIVESSNKFRKNLPTQIQALRLLKIILPHSSLDSESQANVQERLFRLLGHCALMCRVDGSYFGDQGLLQKIEKGRGTRVALTASHSSTIVEEAISLLRVFTRIARMMQLDESEQDKFTLQQSAIMASLAVMGGFDLRPRLGGTVRLVECGSKATITGINLSGKICVQVTESYETRKVPLSKIQNYDMSQFHLEKFTNRCEDAIRIATSLFVLSQQQRLAVLKAIRIFFPHQNTLRHILKQPVIYGSTSSETIPDDVDYESHSGRSVLLIQRLLAKATQPSPAKFMFSIEELESAALTVSQYLASASAPSNDIQNVNLSNGNPPSLSSKEIHKKSRLRSFKTSTSPPTSTVQLLMEMGFCRKVVEYAINTIGGVSGIAPSPESIEEVEDSDSDSDSIKSFSIEDIDASGASEVGAVGGLSSQASDSYKHRNDFTSNDEYAQYVRDIIQVGMMVRCRRTYEEVYEGDIGRVIILDRHVLHDLNVQVDWQRKGGTYWVRYIHIEIIGHDGLSNPLTNVNSLIKIGDSVRVKSTVHNPWYKWGCINHNSIGVVTSINPNGNIIVDFPLQNNWTGLVSEMEVVQCFHSRVTCDGCDQSPITGPRFKCKTSHKHGFLKIGEPGGSSIYVGKPGRASFRDSTPLYSSKFITEWTQIIKHVSVSSRESLMNRLMDDNTLTYWQSASGKVKLDPADNTYMPSSIMISVGDNPNALTEIDKISVSVNDKLVNLLNNTLDYHRFIEIGIRQVQNGVTDCKVYGIEISGQKLADLEHSYSMNSFLASDAEDCEDSSSGTGSSKSEGKRDSNSTKVFVWGLNDKDQLGGLKGSKIKLPVYSEILSNLKPTCIAGGSKSLFVVTQDGKVYACGEGTNGRLGLSNSCNVTIPKQMTALSQYVVKKVAVHSGGKHAMALTVDGRPRLIEALKSKRVRDIACGSSHSAAITSNGELYTWGCGEYGRLGHGDNITQMRPKQVKTLAGKRVIQVACGSRDAQTLALTDDGMVYSWGDGDFGKLGRGGSEGCNKPQNVEKLNGVGVCQIECGAQFSLALSRNGLVWTWGKGDYFRLGHGADQHIRKPSVAKSLLGVIMIMANKGNATTTVNRKPDLVNGLDGHRISRVACGSSHSVCWTTPIIMPSNCHEPVLFNSSKDSLGADLINNSNDIDSSSARNDERLGAGHKVSSMEQSFLSESVSYVPKTKKNRATLSRMILSLDSNSSKQQALQYILNSLQILYIREAAVAAIAPHGDVVTAQAKDISGSSSLSNSGLRVLPTNSDMSTKVISVPLASPETQSEANLAISLQTTPDSSEEVSNIFASVSVGDDYSSNITSIEDNIQIAMKPQTSSIILDDFTKLLSQNDTRMLVDLLKLAVSGRCSERSRESLSVVLSTLSASCPSKWEMLTELCVTELEDVASDTERTKSLYQPVVQESPHPYEESANLSGHVKLPGAVALRIEFDRLCSTESRRDTLTITEPSGRIVAIRAGTEWSDWGTEIRVPGDEIKWRFNSYNSFKSWGWRFVVYPIMPQIFAQDLPSDRSVLSRPSMDLVIWLLDSSIKSIEDPLIGSRLAAALAACAN</sequence>
<evidence type="ECO:0000256" key="9">
    <source>
        <dbReference type="ARBA" id="ARBA00022737"/>
    </source>
</evidence>
<evidence type="ECO:0000256" key="12">
    <source>
        <dbReference type="ARBA" id="ARBA00022833"/>
    </source>
</evidence>
<keyword evidence="6" id="KW-0597">Phosphoprotein</keyword>
<comment type="pathway">
    <text evidence="3">Protein modification; protein ubiquitination.</text>
</comment>
<dbReference type="Pfam" id="PF25390">
    <property type="entry name" value="WD40_RLD"/>
    <property type="match status" value="1"/>
</dbReference>
<feature type="compositionally biased region" description="Acidic residues" evidence="13">
    <location>
        <begin position="1463"/>
        <end position="1474"/>
    </location>
</feature>
<dbReference type="SUPFAM" id="SSF49785">
    <property type="entry name" value="Galactose-binding domain-like"/>
    <property type="match status" value="1"/>
</dbReference>
<dbReference type="SMART" id="SM01337">
    <property type="entry name" value="APC10"/>
    <property type="match status" value="1"/>
</dbReference>
<dbReference type="InterPro" id="IPR008979">
    <property type="entry name" value="Galactose-bd-like_sf"/>
</dbReference>
<dbReference type="InterPro" id="IPR010606">
    <property type="entry name" value="Mib_Herc2"/>
</dbReference>
<comment type="catalytic activity">
    <reaction evidence="1">
        <text>S-ubiquitinyl-[E2 ubiquitin-conjugating enzyme]-L-cysteine + [acceptor protein]-L-lysine = [E2 ubiquitin-conjugating enzyme]-L-cysteine + N(6)-ubiquitinyl-[acceptor protein]-L-lysine.</text>
        <dbReference type="EC" id="2.3.2.26"/>
    </reaction>
</comment>
<dbReference type="SMART" id="SM01117">
    <property type="entry name" value="Cyt-b5"/>
    <property type="match status" value="1"/>
</dbReference>
<evidence type="ECO:0000256" key="10">
    <source>
        <dbReference type="ARBA" id="ARBA00022771"/>
    </source>
</evidence>
<dbReference type="GO" id="GO:0016567">
    <property type="term" value="P:protein ubiquitination"/>
    <property type="evidence" value="ECO:0007669"/>
    <property type="project" value="UniProtKB-UniPathway"/>
</dbReference>
<keyword evidence="5" id="KW-0963">Cytoplasm</keyword>
<dbReference type="Gene3D" id="2.130.10.30">
    <property type="entry name" value="Regulator of chromosome condensation 1/beta-lactamase-inhibitor protein II"/>
    <property type="match status" value="2"/>
</dbReference>
<dbReference type="InterPro" id="IPR014722">
    <property type="entry name" value="Rib_uL2_dom2"/>
</dbReference>
<evidence type="ECO:0000256" key="2">
    <source>
        <dbReference type="ARBA" id="ARBA00004496"/>
    </source>
</evidence>
<evidence type="ECO:0000313" key="15">
    <source>
        <dbReference type="Proteomes" id="UP000675881"/>
    </source>
</evidence>
<dbReference type="PRINTS" id="PR00633">
    <property type="entry name" value="RCCNDNSATION"/>
</dbReference>
<dbReference type="EC" id="2.3.2.26" evidence="4"/>
<protein>
    <recommendedName>
        <fullName evidence="4">HECT-type E3 ubiquitin transferase</fullName>
        <ecNumber evidence="4">2.3.2.26</ecNumber>
    </recommendedName>
</protein>
<dbReference type="GO" id="GO:0061630">
    <property type="term" value="F:ubiquitin protein ligase activity"/>
    <property type="evidence" value="ECO:0007669"/>
    <property type="project" value="UniProtKB-EC"/>
</dbReference>
<evidence type="ECO:0000256" key="1">
    <source>
        <dbReference type="ARBA" id="ARBA00000885"/>
    </source>
</evidence>
<dbReference type="PROSITE" id="PS50012">
    <property type="entry name" value="RCC1_3"/>
    <property type="match status" value="6"/>
</dbReference>
<keyword evidence="7 14" id="KW-0808">Transferase</keyword>
<dbReference type="InterPro" id="IPR021097">
    <property type="entry name" value="CPH_domain"/>
</dbReference>
<evidence type="ECO:0000256" key="8">
    <source>
        <dbReference type="ARBA" id="ARBA00022723"/>
    </source>
</evidence>
<dbReference type="Gene3D" id="2.30.30.40">
    <property type="entry name" value="SH3 Domains"/>
    <property type="match status" value="1"/>
</dbReference>
<dbReference type="InterPro" id="IPR051625">
    <property type="entry name" value="Signaling_Regulatory_Domain"/>
</dbReference>
<evidence type="ECO:0000256" key="7">
    <source>
        <dbReference type="ARBA" id="ARBA00022679"/>
    </source>
</evidence>
<keyword evidence="15" id="KW-1185">Reference proteome</keyword>
<dbReference type="InterPro" id="IPR037252">
    <property type="entry name" value="Mib_Herc2_sf"/>
</dbReference>
<evidence type="ECO:0000256" key="11">
    <source>
        <dbReference type="ARBA" id="ARBA00022786"/>
    </source>
</evidence>
<dbReference type="FunFam" id="2.30.30.30:FF:000015">
    <property type="entry name" value="E3 ubiquitin-protein ligase HERC2"/>
    <property type="match status" value="1"/>
</dbReference>
<dbReference type="SUPFAM" id="SSF159034">
    <property type="entry name" value="Mib/herc2 domain-like"/>
    <property type="match status" value="1"/>
</dbReference>
<evidence type="ECO:0000256" key="3">
    <source>
        <dbReference type="ARBA" id="ARBA00004906"/>
    </source>
</evidence>
<dbReference type="Gene3D" id="3.10.120.10">
    <property type="entry name" value="Cytochrome b5-like heme/steroid binding domain"/>
    <property type="match status" value="1"/>
</dbReference>
<proteinExistence type="predicted"/>
<dbReference type="SUPFAM" id="SSF50985">
    <property type="entry name" value="RCC1/BLIP-II"/>
    <property type="match status" value="2"/>
</dbReference>
<dbReference type="PROSITE" id="PS00626">
    <property type="entry name" value="RCC1_2"/>
    <property type="match status" value="1"/>
</dbReference>
<dbReference type="Pfam" id="PF00415">
    <property type="entry name" value="RCC1"/>
    <property type="match status" value="1"/>
</dbReference>
<dbReference type="InterPro" id="IPR058923">
    <property type="entry name" value="RCC1-like_dom"/>
</dbReference>
<dbReference type="PANTHER" id="PTHR22872">
    <property type="entry name" value="BTK-BINDING PROTEIN-RELATED"/>
    <property type="match status" value="1"/>
</dbReference>